<organism evidence="3 4">
    <name type="scientific">Zizania palustris</name>
    <name type="common">Northern wild rice</name>
    <dbReference type="NCBI Taxonomy" id="103762"/>
    <lineage>
        <taxon>Eukaryota</taxon>
        <taxon>Viridiplantae</taxon>
        <taxon>Streptophyta</taxon>
        <taxon>Embryophyta</taxon>
        <taxon>Tracheophyta</taxon>
        <taxon>Spermatophyta</taxon>
        <taxon>Magnoliopsida</taxon>
        <taxon>Liliopsida</taxon>
        <taxon>Poales</taxon>
        <taxon>Poaceae</taxon>
        <taxon>BOP clade</taxon>
        <taxon>Oryzoideae</taxon>
        <taxon>Oryzeae</taxon>
        <taxon>Zizaniinae</taxon>
        <taxon>Zizania</taxon>
    </lineage>
</organism>
<proteinExistence type="predicted"/>
<evidence type="ECO:0000313" key="3">
    <source>
        <dbReference type="EMBL" id="KAG8061146.1"/>
    </source>
</evidence>
<protein>
    <recommendedName>
        <fullName evidence="2">Peptidase A1 domain-containing protein</fullName>
    </recommendedName>
</protein>
<evidence type="ECO:0000259" key="2">
    <source>
        <dbReference type="PROSITE" id="PS51767"/>
    </source>
</evidence>
<feature type="compositionally biased region" description="Pro residues" evidence="1">
    <location>
        <begin position="138"/>
        <end position="158"/>
    </location>
</feature>
<feature type="region of interest" description="Disordered" evidence="1">
    <location>
        <begin position="51"/>
        <end position="163"/>
    </location>
</feature>
<dbReference type="EMBL" id="JAAALK010000286">
    <property type="protein sequence ID" value="KAG8061146.1"/>
    <property type="molecule type" value="Genomic_DNA"/>
</dbReference>
<reference evidence="3" key="1">
    <citation type="journal article" date="2021" name="bioRxiv">
        <title>Whole Genome Assembly and Annotation of Northern Wild Rice, Zizania palustris L., Supports a Whole Genome Duplication in the Zizania Genus.</title>
        <authorList>
            <person name="Haas M."/>
            <person name="Kono T."/>
            <person name="Macchietto M."/>
            <person name="Millas R."/>
            <person name="McGilp L."/>
            <person name="Shao M."/>
            <person name="Duquette J."/>
            <person name="Hirsch C.N."/>
            <person name="Kimball J."/>
        </authorList>
    </citation>
    <scope>NUCLEOTIDE SEQUENCE</scope>
    <source>
        <tissue evidence="3">Fresh leaf tissue</tissue>
    </source>
</reference>
<evidence type="ECO:0000256" key="1">
    <source>
        <dbReference type="SAM" id="MobiDB-lite"/>
    </source>
</evidence>
<dbReference type="Pfam" id="PF00026">
    <property type="entry name" value="Asp"/>
    <property type="match status" value="1"/>
</dbReference>
<dbReference type="PANTHER" id="PTHR13683:SF871">
    <property type="entry name" value="OS06G0717900 PROTEIN"/>
    <property type="match status" value="1"/>
</dbReference>
<feature type="compositionally biased region" description="Low complexity" evidence="1">
    <location>
        <begin position="67"/>
        <end position="80"/>
    </location>
</feature>
<name>A0A8J5SRX2_ZIZPA</name>
<feature type="compositionally biased region" description="Pro residues" evidence="1">
    <location>
        <begin position="54"/>
        <end position="66"/>
    </location>
</feature>
<feature type="compositionally biased region" description="Low complexity" evidence="1">
    <location>
        <begin position="89"/>
        <end position="98"/>
    </location>
</feature>
<keyword evidence="4" id="KW-1185">Reference proteome</keyword>
<dbReference type="OrthoDB" id="2747330at2759"/>
<feature type="domain" description="Peptidase A1" evidence="2">
    <location>
        <begin position="189"/>
        <end position="407"/>
    </location>
</feature>
<dbReference type="PROSITE" id="PS51767">
    <property type="entry name" value="PEPTIDASE_A1"/>
    <property type="match status" value="1"/>
</dbReference>
<comment type="caution">
    <text evidence="3">The sequence shown here is derived from an EMBL/GenBank/DDBJ whole genome shotgun (WGS) entry which is preliminary data.</text>
</comment>
<dbReference type="PANTHER" id="PTHR13683">
    <property type="entry name" value="ASPARTYL PROTEASES"/>
    <property type="match status" value="1"/>
</dbReference>
<gene>
    <name evidence="3" type="ORF">GUJ93_ZPchr0003g17935</name>
</gene>
<dbReference type="GO" id="GO:0006508">
    <property type="term" value="P:proteolysis"/>
    <property type="evidence" value="ECO:0007669"/>
    <property type="project" value="InterPro"/>
</dbReference>
<accession>A0A8J5SRX2</accession>
<reference evidence="3" key="2">
    <citation type="submission" date="2021-02" db="EMBL/GenBank/DDBJ databases">
        <authorList>
            <person name="Kimball J.A."/>
            <person name="Haas M.W."/>
            <person name="Macchietto M."/>
            <person name="Kono T."/>
            <person name="Duquette J."/>
            <person name="Shao M."/>
        </authorList>
    </citation>
    <scope>NUCLEOTIDE SEQUENCE</scope>
    <source>
        <tissue evidence="3">Fresh leaf tissue</tissue>
    </source>
</reference>
<sequence>MKLLEAMDNLHTKAILNADSQHDTIDFYHHTSENLNRENAELRRQVFLLSSSPPASPASIPPPPPTSATSTASAASARLPGLPPPPPASTASAASAHLHGLRRLHGLPPPPPTSAASARLHGLPPPQPPAASRRLRRLPPPPPASRRLRPPPQPPRPPAASSHLHGLRRLHGLPLPPPPPPPPAASARLPVLHPRPPPNTTFLVALDTGSDLFWVPCDCKQCSPITNITAQGGPDLRPYSPAQSSTSKTVTRERGAVAGAAVKAPIVFGCGQVQTGAFLEGAAMDGLMGLGMDKVSMPSILASSGLVKSDSFSMCFSRDGVGRINFGDTGSRDQAETPFIVRSTHPTYNISVTSMDVGSNSLPVGFSAVVDSGTSFTYQYLISVLIFLKKTAADCLSLFQQKLVDVW</sequence>
<evidence type="ECO:0000313" key="4">
    <source>
        <dbReference type="Proteomes" id="UP000729402"/>
    </source>
</evidence>
<dbReference type="InterPro" id="IPR001461">
    <property type="entry name" value="Aspartic_peptidase_A1"/>
</dbReference>
<dbReference type="GO" id="GO:0004190">
    <property type="term" value="F:aspartic-type endopeptidase activity"/>
    <property type="evidence" value="ECO:0007669"/>
    <property type="project" value="InterPro"/>
</dbReference>
<dbReference type="AlphaFoldDB" id="A0A8J5SRX2"/>
<dbReference type="InterPro" id="IPR033121">
    <property type="entry name" value="PEPTIDASE_A1"/>
</dbReference>
<dbReference type="Proteomes" id="UP000729402">
    <property type="component" value="Unassembled WGS sequence"/>
</dbReference>